<reference evidence="2 3" key="1">
    <citation type="submission" date="2023-01" db="EMBL/GenBank/DDBJ databases">
        <title>Analysis of 21 Apiospora genomes using comparative genomics revels a genus with tremendous synthesis potential of carbohydrate active enzymes and secondary metabolites.</title>
        <authorList>
            <person name="Sorensen T."/>
        </authorList>
    </citation>
    <scope>NUCLEOTIDE SEQUENCE [LARGE SCALE GENOMIC DNA]</scope>
    <source>
        <strain evidence="2 3">CBS 83171</strain>
    </source>
</reference>
<organism evidence="2 3">
    <name type="scientific">Apiospora saccharicola</name>
    <dbReference type="NCBI Taxonomy" id="335842"/>
    <lineage>
        <taxon>Eukaryota</taxon>
        <taxon>Fungi</taxon>
        <taxon>Dikarya</taxon>
        <taxon>Ascomycota</taxon>
        <taxon>Pezizomycotina</taxon>
        <taxon>Sordariomycetes</taxon>
        <taxon>Xylariomycetidae</taxon>
        <taxon>Amphisphaeriales</taxon>
        <taxon>Apiosporaceae</taxon>
        <taxon>Apiospora</taxon>
    </lineage>
</organism>
<sequence length="1125" mass="125641">MAIFGPTRALTLEVVAGAENSSLQYVKAVSRYVLPTNYRSIIIVHGLRKWPQLEQSFEETVKKAAASQGNEAPRIRRFRFNVEDVFERGEKAFIETYKAFKKSIKHHVTPSKLLVRHGQSGGNAQDSGLSESEPEEFPNQLQVSGRSKTSISSIRKLGGRFNNWVSPPKEGSHRANDAKVIGTIIKLIIGGVELPRRKAQLLKEKLAKYQYFEVNPAHKARQPVEATISDSPKPELSQSVETTISYSPVPDSPQPFDAARLNSAVLEERFLPPRSLSPRVNTLIETNDDPKELQGLTEVWDKRSEWAKFYLENCSFHNATALYESCIVMAKDMPNQGNAIELRCRMQLAVIMTMRGQYQNVMSDLRKLEEECKMRLGDSDPTTSAGVTYHHAVVLVRVGEFKEAIVKLETLSSILQKVDDMSLHANRVRLLGLANAYLGQFRLASGYMEKAKQMVEEESRRSSASKATNSEPISGTGSDKDPGVKRPLTGLEATVQLSEAQVLLMQGRSQEGLSLVEALLGDMEKSFGTSHVLTLEARFIWCRLLTETGRLGKAKAMCLGTIDLMTKYLDRDHPFILKATSALVGLHKLDACPSEATTTSENLAYRARELLGPDNRQTLRYEFQMASVKLWMGDYVNALKRLEEAMEKSRKKWGSEHPWTLSCTVEYSIALSICGQSEKSKEALENVLRLQSHLFKLGIEDCKGDTFVNRLIEYLTSVSQQNKDFTKVHPSLLDALGAWAKNELTRCDTERDQVIRAQTAILQIRKISPSFQPGQFATLKAGLDLANTLRVDPDPERSKTAESHYSEVVDSGAALHGHPIILLAEQGHYLSKMIRKPDDMSDADTERFLNIPRLMSLRLGSGHPDTLQALLTTLAPAYCLNPARAAEMSTELQQQLYDPKVRLQRPIECIQIEEKLGIIHYRLENRREAAEVFAALAKALRNGERAMLKDFDQGREIEKRLDQEISKIVGEVLEAQWQRAEDSKENGHYAEAVELLRLFHGLFKAVHGEYEAVTDTVSLNLAVALWRAGQQGNANTTGAGSTRHSPRRQQEEAVSILQGIVTRTRDEDLKSRLAEGLRAWEEELATASTVGMASRSSLNFAESMDSTVSRSSCTGPKEKEKSDGS</sequence>
<feature type="compositionally biased region" description="Polar residues" evidence="1">
    <location>
        <begin position="464"/>
        <end position="477"/>
    </location>
</feature>
<feature type="region of interest" description="Disordered" evidence="1">
    <location>
        <begin position="454"/>
        <end position="485"/>
    </location>
</feature>
<accession>A0ABR1W321</accession>
<dbReference type="InterPro" id="IPR011990">
    <property type="entry name" value="TPR-like_helical_dom_sf"/>
</dbReference>
<evidence type="ECO:0000313" key="3">
    <source>
        <dbReference type="Proteomes" id="UP001446871"/>
    </source>
</evidence>
<dbReference type="Gene3D" id="1.25.40.10">
    <property type="entry name" value="Tetratricopeptide repeat domain"/>
    <property type="match status" value="2"/>
</dbReference>
<dbReference type="SUPFAM" id="SSF48452">
    <property type="entry name" value="TPR-like"/>
    <property type="match status" value="1"/>
</dbReference>
<feature type="compositionally biased region" description="Basic and acidic residues" evidence="1">
    <location>
        <begin position="1116"/>
        <end position="1125"/>
    </location>
</feature>
<dbReference type="EMBL" id="JAQQWM010000002">
    <property type="protein sequence ID" value="KAK8076986.1"/>
    <property type="molecule type" value="Genomic_DNA"/>
</dbReference>
<name>A0ABR1W321_9PEZI</name>
<feature type="region of interest" description="Disordered" evidence="1">
    <location>
        <begin position="114"/>
        <end position="145"/>
    </location>
</feature>
<gene>
    <name evidence="2" type="ORF">PG996_003156</name>
</gene>
<evidence type="ECO:0000313" key="2">
    <source>
        <dbReference type="EMBL" id="KAK8076986.1"/>
    </source>
</evidence>
<dbReference type="Proteomes" id="UP001446871">
    <property type="component" value="Unassembled WGS sequence"/>
</dbReference>
<evidence type="ECO:0000256" key="1">
    <source>
        <dbReference type="SAM" id="MobiDB-lite"/>
    </source>
</evidence>
<proteinExistence type="predicted"/>
<comment type="caution">
    <text evidence="2">The sequence shown here is derived from an EMBL/GenBank/DDBJ whole genome shotgun (WGS) entry which is preliminary data.</text>
</comment>
<keyword evidence="3" id="KW-1185">Reference proteome</keyword>
<protein>
    <submittedName>
        <fullName evidence="2">Uncharacterized protein</fullName>
    </submittedName>
</protein>
<feature type="compositionally biased region" description="Polar residues" evidence="1">
    <location>
        <begin position="1100"/>
        <end position="1114"/>
    </location>
</feature>
<dbReference type="InterPro" id="IPR053137">
    <property type="entry name" value="NLR-like"/>
</dbReference>
<dbReference type="PANTHER" id="PTHR46082:SF6">
    <property type="entry name" value="AAA+ ATPASE DOMAIN-CONTAINING PROTEIN-RELATED"/>
    <property type="match status" value="1"/>
</dbReference>
<feature type="region of interest" description="Disordered" evidence="1">
    <location>
        <begin position="1100"/>
        <end position="1125"/>
    </location>
</feature>
<dbReference type="PANTHER" id="PTHR46082">
    <property type="entry name" value="ATP/GTP-BINDING PROTEIN-RELATED"/>
    <property type="match status" value="1"/>
</dbReference>